<reference evidence="4 16" key="3">
    <citation type="submission" date="2018-08" db="EMBL/GenBank/DDBJ databases">
        <authorList>
            <consortium name="PulseNet: The National Subtyping Network for Foodborne Disease Surveillance"/>
            <person name="Tarr C.L."/>
            <person name="Trees E."/>
            <person name="Katz L.S."/>
            <person name="Carleton-Romer H.A."/>
            <person name="Stroika S."/>
            <person name="Kucerova Z."/>
            <person name="Roache K.F."/>
            <person name="Sabol A.L."/>
            <person name="Besser J."/>
            <person name="Gerner-Smidt P."/>
        </authorList>
    </citation>
    <scope>NUCLEOTIDE SEQUENCE [LARGE SCALE GENOMIC DNA]</scope>
    <source>
        <strain evidence="4 16">PNUSAE004760</strain>
    </source>
</reference>
<reference evidence="7 15" key="4">
    <citation type="journal article" date="2019" name="Microorganisms">
        <title>Characteristics of Carbapenem-Resistant and Colistin-Resistant Escherichia coli Co-Producing NDM-1 and MCR-1 from Pig Farms in China.</title>
        <authorList>
            <person name="Peng Z."/>
            <person name="Li X."/>
            <person name="Hu Z."/>
            <person name="Li Z."/>
            <person name="Lv Y."/>
            <person name="Lei M."/>
            <person name="Wu B."/>
            <person name="Chen H."/>
            <person name="Wang X."/>
        </authorList>
    </citation>
    <scope>NUCLEOTIDE SEQUENCE [LARGE SCALE GENOMIC DNA]</scope>
    <source>
        <strain evidence="7 15">RXD010</strain>
    </source>
</reference>
<evidence type="ECO:0000313" key="5">
    <source>
        <dbReference type="EMBL" id="HAJ5803115.1"/>
    </source>
</evidence>
<evidence type="ECO:0000313" key="9">
    <source>
        <dbReference type="EMBL" id="STK79480.1"/>
    </source>
</evidence>
<dbReference type="Proteomes" id="UP000528199">
    <property type="component" value="Unassembled WGS sequence"/>
</dbReference>
<dbReference type="Proteomes" id="UP000392867">
    <property type="component" value="Unassembled WGS sequence"/>
</dbReference>
<dbReference type="Proteomes" id="UP000255201">
    <property type="component" value="Unassembled WGS sequence"/>
</dbReference>
<dbReference type="Proteomes" id="UP000591371">
    <property type="component" value="Unassembled WGS sequence"/>
</dbReference>
<reference evidence="11 12" key="2">
    <citation type="submission" date="2018-06" db="EMBL/GenBank/DDBJ databases">
        <authorList>
            <consortium name="Pathogen Informatics"/>
            <person name="Doyle S."/>
        </authorList>
    </citation>
    <scope>NUCLEOTIDE SEQUENCE [LARGE SCALE GENOMIC DNA]</scope>
    <source>
        <strain evidence="8 12">NCTC10764</strain>
        <strain evidence="9 11">NCTC8603</strain>
    </source>
</reference>
<evidence type="ECO:0000313" key="4">
    <source>
        <dbReference type="EMBL" id="EFH0044239.1"/>
    </source>
</evidence>
<organism evidence="6 14">
    <name type="scientific">Escherichia coli</name>
    <dbReference type="NCBI Taxonomy" id="562"/>
    <lineage>
        <taxon>Bacteria</taxon>
        <taxon>Pseudomonadati</taxon>
        <taxon>Pseudomonadota</taxon>
        <taxon>Gammaproteobacteria</taxon>
        <taxon>Enterobacterales</taxon>
        <taxon>Enterobacteriaceae</taxon>
        <taxon>Escherichia</taxon>
    </lineage>
</organism>
<evidence type="ECO:0000259" key="2">
    <source>
        <dbReference type="Pfam" id="PF00419"/>
    </source>
</evidence>
<dbReference type="PANTHER" id="PTHR33420:SF33">
    <property type="entry name" value="MINOR FIMBRIAL SUBUNIT"/>
    <property type="match status" value="1"/>
</dbReference>
<dbReference type="RefSeq" id="WP_000826833.1">
    <property type="nucleotide sequence ID" value="NZ_AP019803.1"/>
</dbReference>
<dbReference type="SUPFAM" id="SSF49401">
    <property type="entry name" value="Bacterial adhesins"/>
    <property type="match status" value="1"/>
</dbReference>
<dbReference type="EMBL" id="CAADJZ010000001">
    <property type="protein sequence ID" value="VFT68324.1"/>
    <property type="molecule type" value="Genomic_DNA"/>
</dbReference>
<evidence type="ECO:0000313" key="10">
    <source>
        <dbReference type="EMBL" id="VFT68324.1"/>
    </source>
</evidence>
<evidence type="ECO:0000313" key="17">
    <source>
        <dbReference type="Proteomes" id="UP000591371"/>
    </source>
</evidence>
<keyword evidence="1" id="KW-0732">Signal</keyword>
<feature type="domain" description="Fimbrial-type adhesion" evidence="2">
    <location>
        <begin position="23"/>
        <end position="159"/>
    </location>
</feature>
<evidence type="ECO:0000313" key="18">
    <source>
        <dbReference type="Proteomes" id="UP000842519"/>
    </source>
</evidence>
<dbReference type="InterPro" id="IPR000259">
    <property type="entry name" value="Adhesion_dom_fimbrial"/>
</dbReference>
<evidence type="ECO:0000313" key="14">
    <source>
        <dbReference type="Proteomes" id="UP000392867"/>
    </source>
</evidence>
<dbReference type="EMBL" id="AASUOH010000019">
    <property type="protein sequence ID" value="EFH0044239.1"/>
    <property type="molecule type" value="Genomic_DNA"/>
</dbReference>
<proteinExistence type="predicted"/>
<dbReference type="EMBL" id="VOTT01000097">
    <property type="protein sequence ID" value="MPU48827.1"/>
    <property type="molecule type" value="Genomic_DNA"/>
</dbReference>
<accession>A0A0J2DFB4</accession>
<reference evidence="6 14" key="7">
    <citation type="submission" date="2019-08" db="EMBL/GenBank/DDBJ databases">
        <title>Identification of Water Treatment Resistant and Multidrug Resistant Urinary Pathogenic Escherichia coli in Wastewater.</title>
        <authorList>
            <person name="Neumann N."/>
        </authorList>
    </citation>
    <scope>NUCLEOTIDE SEQUENCE [LARGE SCALE GENOMIC DNA]</scope>
    <source>
        <strain evidence="6 14">WU2356</strain>
    </source>
</reference>
<evidence type="ECO:0000313" key="3">
    <source>
        <dbReference type="EMBL" id="EFA4416827.1"/>
    </source>
</evidence>
<dbReference type="Pfam" id="PF00419">
    <property type="entry name" value="Fimbrial"/>
    <property type="match status" value="1"/>
</dbReference>
<evidence type="ECO:0000313" key="13">
    <source>
        <dbReference type="Proteomes" id="UP000358010"/>
    </source>
</evidence>
<feature type="signal peptide" evidence="1">
    <location>
        <begin position="1"/>
        <end position="18"/>
    </location>
</feature>
<dbReference type="AlphaFoldDB" id="A0A0J2DFB4"/>
<dbReference type="Proteomes" id="UP000842519">
    <property type="component" value="Unassembled WGS sequence"/>
</dbReference>
<dbReference type="Proteomes" id="UP000358010">
    <property type="component" value="Unassembled WGS sequence"/>
</dbReference>
<dbReference type="InterPro" id="IPR008966">
    <property type="entry name" value="Adhesion_dom_sf"/>
</dbReference>
<reference evidence="5" key="8">
    <citation type="submission" date="2019-11" db="EMBL/GenBank/DDBJ databases">
        <authorList>
            <consortium name="NCBI Pathogen Detection Project"/>
        </authorList>
    </citation>
    <scope>NUCLEOTIDE SEQUENCE</scope>
    <source>
        <strain evidence="5">Ecoli[ST-405]</strain>
    </source>
</reference>
<name>A0A0J2DFB4_ECOLX</name>
<dbReference type="EMBL" id="AASATZ010000002">
    <property type="protein sequence ID" value="EFA4416827.1"/>
    <property type="molecule type" value="Genomic_DNA"/>
</dbReference>
<feature type="chain" id="PRO_5015040898" evidence="1">
    <location>
        <begin position="19"/>
        <end position="159"/>
    </location>
</feature>
<dbReference type="EMBL" id="UFZL01000001">
    <property type="protein sequence ID" value="STE54134.1"/>
    <property type="molecule type" value="Genomic_DNA"/>
</dbReference>
<dbReference type="Proteomes" id="UP000255153">
    <property type="component" value="Unassembled WGS sequence"/>
</dbReference>
<evidence type="ECO:0000313" key="6">
    <source>
        <dbReference type="EMBL" id="MPU48827.1"/>
    </source>
</evidence>
<evidence type="ECO:0000313" key="15">
    <source>
        <dbReference type="Proteomes" id="UP000460351"/>
    </source>
</evidence>
<dbReference type="GO" id="GO:0009289">
    <property type="term" value="C:pilus"/>
    <property type="evidence" value="ECO:0007669"/>
    <property type="project" value="InterPro"/>
</dbReference>
<dbReference type="Proteomes" id="UP000460351">
    <property type="component" value="Unassembled WGS sequence"/>
</dbReference>
<dbReference type="EMBL" id="SQQU01000001">
    <property type="protein sequence ID" value="MQS28591.1"/>
    <property type="molecule type" value="Genomic_DNA"/>
</dbReference>
<reference evidence="5 18" key="1">
    <citation type="journal article" date="2018" name="Genome Biol.">
        <title>SKESA: strategic k-mer extension for scrupulous assemblies.</title>
        <authorList>
            <person name="Souvorov A."/>
            <person name="Agarwala R."/>
            <person name="Lipman D.J."/>
        </authorList>
    </citation>
    <scope>NUCLEOTIDE SEQUENCE [LARGE SCALE GENOMIC DNA]</scope>
    <source>
        <strain evidence="18">ecoli[ST-405]</strain>
        <strain evidence="5">Ecoli[ST-405]</strain>
    </source>
</reference>
<evidence type="ECO:0000313" key="7">
    <source>
        <dbReference type="EMBL" id="MQS28591.1"/>
    </source>
</evidence>
<dbReference type="GO" id="GO:0043709">
    <property type="term" value="P:cell adhesion involved in single-species biofilm formation"/>
    <property type="evidence" value="ECO:0007669"/>
    <property type="project" value="TreeGrafter"/>
</dbReference>
<accession>A0A0J3VU33</accession>
<dbReference type="EMBL" id="UGEE01000003">
    <property type="protein sequence ID" value="STK79480.1"/>
    <property type="molecule type" value="Genomic_DNA"/>
</dbReference>
<gene>
    <name evidence="4" type="ORF">BKL28_003040</name>
    <name evidence="3" type="ORF">D3G36_02840</name>
    <name evidence="7" type="ORF">E4K51_00095</name>
    <name evidence="6" type="ORF">FVB16_08235</name>
    <name evidence="5" type="ORF">HLZ39_01250</name>
    <name evidence="8" type="ORF">NCTC10764_00802</name>
    <name evidence="10" type="ORF">NCTC10974_01812</name>
    <name evidence="9" type="ORF">NCTC8603_02281</name>
</gene>
<dbReference type="Gene3D" id="2.60.40.1090">
    <property type="entry name" value="Fimbrial-type adhesion domain"/>
    <property type="match status" value="1"/>
</dbReference>
<reference evidence="3 17" key="5">
    <citation type="submission" date="2019-03" db="EMBL/GenBank/DDBJ databases">
        <authorList>
            <consortium name="GenomeTrakr network: Whole genome sequencing for foodborne pathogen traceback"/>
        </authorList>
    </citation>
    <scope>NUCLEOTIDE SEQUENCE [LARGE SCALE GENOMIC DNA]</scope>
    <source>
        <strain evidence="3 17">PSU-1190</strain>
    </source>
</reference>
<dbReference type="SMR" id="A0A0J2DFB4"/>
<dbReference type="EMBL" id="DABGKQ010000001">
    <property type="protein sequence ID" value="HAJ5803115.1"/>
    <property type="molecule type" value="Genomic_DNA"/>
</dbReference>
<dbReference type="InterPro" id="IPR050263">
    <property type="entry name" value="Bact_Fimbrial_Adh_Pro"/>
</dbReference>
<reference evidence="10 13" key="6">
    <citation type="submission" date="2019-03" db="EMBL/GenBank/DDBJ databases">
        <authorList>
            <consortium name="Pathogen Informatics"/>
        </authorList>
    </citation>
    <scope>NUCLEOTIDE SEQUENCE [LARGE SCALE GENOMIC DNA]</scope>
    <source>
        <strain evidence="10 13">NCTC10974</strain>
    </source>
</reference>
<evidence type="ECO:0000313" key="16">
    <source>
        <dbReference type="Proteomes" id="UP000528199"/>
    </source>
</evidence>
<dbReference type="PANTHER" id="PTHR33420">
    <property type="entry name" value="FIMBRIAL SUBUNIT ELFA-RELATED"/>
    <property type="match status" value="1"/>
</dbReference>
<protein>
    <submittedName>
        <fullName evidence="6">Fimbrial protein</fullName>
    </submittedName>
</protein>
<evidence type="ECO:0000256" key="1">
    <source>
        <dbReference type="SAM" id="SignalP"/>
    </source>
</evidence>
<dbReference type="InterPro" id="IPR036937">
    <property type="entry name" value="Adhesion_dom_fimbrial_sf"/>
</dbReference>
<evidence type="ECO:0000313" key="11">
    <source>
        <dbReference type="Proteomes" id="UP000255153"/>
    </source>
</evidence>
<sequence length="159" mass="17354">MKRLSLILLSAFCTITHAAPEDITFTGTLIEPPVCTVSNGDDIEIQFIDVIIDNIDGVNYRKDVPYQITCDPDITDDAWVMTLTWTGTQTNYNDAAIQTDVTGLGIELQQNGQPFKLNTPLNVTPANLPKLKAAPVKASDATLTDGNFSAYATLQVDYQ</sequence>
<evidence type="ECO:0000313" key="12">
    <source>
        <dbReference type="Proteomes" id="UP000255201"/>
    </source>
</evidence>
<evidence type="ECO:0000313" key="8">
    <source>
        <dbReference type="EMBL" id="STE54134.1"/>
    </source>
</evidence>